<evidence type="ECO:0000313" key="16">
    <source>
        <dbReference type="Proteomes" id="UP001162162"/>
    </source>
</evidence>
<feature type="transmembrane region" description="Helical" evidence="13">
    <location>
        <begin position="130"/>
        <end position="152"/>
    </location>
</feature>
<dbReference type="GO" id="GO:0098703">
    <property type="term" value="P:calcium ion import across plasma membrane"/>
    <property type="evidence" value="ECO:0007669"/>
    <property type="project" value="TreeGrafter"/>
</dbReference>
<sequence>MREQNEEDELDDDDEMEVVPKETARPRRLSEVNIVKKTRPIPKGSAFFIFSSKNRFRVFCHWFCNHSYFGNIILICILVSSALLALEDPINTESEINKVLQVFDYVFTAIFSVELVLKTISYGCILHDGAFLRSAFNVLDLVVVGVSVFFDIQRVRRRDVRGENSESVEGAASAKGHQQGERIEGRLHSDCPVSAHVVQCVIVAVKTIGNIVLVTWLLQFMFAVIGVQLFKVGTSSPLLFKQMHLWVPLLLQAPLQQY</sequence>
<evidence type="ECO:0000256" key="7">
    <source>
        <dbReference type="ARBA" id="ARBA00022882"/>
    </source>
</evidence>
<dbReference type="Gene3D" id="1.20.120.350">
    <property type="entry name" value="Voltage-gated potassium channels. Chain C"/>
    <property type="match status" value="1"/>
</dbReference>
<dbReference type="Gene3D" id="1.10.287.70">
    <property type="match status" value="1"/>
</dbReference>
<dbReference type="GO" id="GO:0008331">
    <property type="term" value="F:high voltage-gated calcium channel activity"/>
    <property type="evidence" value="ECO:0007669"/>
    <property type="project" value="TreeGrafter"/>
</dbReference>
<evidence type="ECO:0000256" key="13">
    <source>
        <dbReference type="SAM" id="Phobius"/>
    </source>
</evidence>
<evidence type="ECO:0000313" key="15">
    <source>
        <dbReference type="EMBL" id="KAJ8941882.1"/>
    </source>
</evidence>
<comment type="subcellular location">
    <subcellularLocation>
        <location evidence="1">Membrane</location>
        <topology evidence="1">Multi-pass membrane protein</topology>
    </subcellularLocation>
</comment>
<keyword evidence="6" id="KW-0106">Calcium</keyword>
<feature type="region of interest" description="Disordered" evidence="12">
    <location>
        <begin position="1"/>
        <end position="20"/>
    </location>
</feature>
<keyword evidence="9" id="KW-0406">Ion transport</keyword>
<dbReference type="Proteomes" id="UP001162162">
    <property type="component" value="Unassembled WGS sequence"/>
</dbReference>
<dbReference type="PANTHER" id="PTHR45628:SF1">
    <property type="entry name" value="VOLTAGE-DEPENDENT CALCIUM CHANNEL TYPE D SUBUNIT ALPHA-1"/>
    <property type="match status" value="1"/>
</dbReference>
<reference evidence="15" key="1">
    <citation type="journal article" date="2023" name="Insect Mol. Biol.">
        <title>Genome sequencing provides insights into the evolution of gene families encoding plant cell wall-degrading enzymes in longhorned beetles.</title>
        <authorList>
            <person name="Shin N.R."/>
            <person name="Okamura Y."/>
            <person name="Kirsch R."/>
            <person name="Pauchet Y."/>
        </authorList>
    </citation>
    <scope>NUCLEOTIDE SEQUENCE</scope>
    <source>
        <strain evidence="15">AMC_N1</strain>
    </source>
</reference>
<name>A0AAV8XT52_9CUCU</name>
<dbReference type="InterPro" id="IPR027359">
    <property type="entry name" value="Volt_channel_dom_sf"/>
</dbReference>
<evidence type="ECO:0000256" key="10">
    <source>
        <dbReference type="ARBA" id="ARBA00023136"/>
    </source>
</evidence>
<accession>A0AAV8XT52</accession>
<feature type="domain" description="Ion transport" evidence="14">
    <location>
        <begin position="195"/>
        <end position="230"/>
    </location>
</feature>
<comment type="caution">
    <text evidence="15">The sequence shown here is derived from an EMBL/GenBank/DDBJ whole genome shotgun (WGS) entry which is preliminary data.</text>
</comment>
<dbReference type="EMBL" id="JAPWTK010000348">
    <property type="protein sequence ID" value="KAJ8941882.1"/>
    <property type="molecule type" value="Genomic_DNA"/>
</dbReference>
<dbReference type="InterPro" id="IPR050599">
    <property type="entry name" value="VDCC_alpha-1_subunit"/>
</dbReference>
<evidence type="ECO:0000256" key="2">
    <source>
        <dbReference type="ARBA" id="ARBA00022448"/>
    </source>
</evidence>
<keyword evidence="7" id="KW-0851">Voltage-gated channel</keyword>
<evidence type="ECO:0000256" key="11">
    <source>
        <dbReference type="ARBA" id="ARBA00023303"/>
    </source>
</evidence>
<evidence type="ECO:0000256" key="6">
    <source>
        <dbReference type="ARBA" id="ARBA00022837"/>
    </source>
</evidence>
<dbReference type="FunFam" id="1.20.120.350:FF:000011">
    <property type="entry name" value="Voltage-dependent N-type calcium channel subunit alpha"/>
    <property type="match status" value="1"/>
</dbReference>
<evidence type="ECO:0000256" key="8">
    <source>
        <dbReference type="ARBA" id="ARBA00022989"/>
    </source>
</evidence>
<dbReference type="InterPro" id="IPR005821">
    <property type="entry name" value="Ion_trans_dom"/>
</dbReference>
<keyword evidence="2" id="KW-0813">Transport</keyword>
<gene>
    <name evidence="15" type="ORF">NQ318_001736</name>
</gene>
<keyword evidence="16" id="KW-1185">Reference proteome</keyword>
<organism evidence="15 16">
    <name type="scientific">Aromia moschata</name>
    <dbReference type="NCBI Taxonomy" id="1265417"/>
    <lineage>
        <taxon>Eukaryota</taxon>
        <taxon>Metazoa</taxon>
        <taxon>Ecdysozoa</taxon>
        <taxon>Arthropoda</taxon>
        <taxon>Hexapoda</taxon>
        <taxon>Insecta</taxon>
        <taxon>Pterygota</taxon>
        <taxon>Neoptera</taxon>
        <taxon>Endopterygota</taxon>
        <taxon>Coleoptera</taxon>
        <taxon>Polyphaga</taxon>
        <taxon>Cucujiformia</taxon>
        <taxon>Chrysomeloidea</taxon>
        <taxon>Cerambycidae</taxon>
        <taxon>Cerambycinae</taxon>
        <taxon>Callichromatini</taxon>
        <taxon>Aromia</taxon>
    </lineage>
</organism>
<evidence type="ECO:0000256" key="12">
    <source>
        <dbReference type="SAM" id="MobiDB-lite"/>
    </source>
</evidence>
<keyword evidence="3" id="KW-0109">Calcium transport</keyword>
<evidence type="ECO:0000256" key="1">
    <source>
        <dbReference type="ARBA" id="ARBA00004141"/>
    </source>
</evidence>
<evidence type="ECO:0000256" key="5">
    <source>
        <dbReference type="ARBA" id="ARBA00022692"/>
    </source>
</evidence>
<feature type="transmembrane region" description="Helical" evidence="13">
    <location>
        <begin position="211"/>
        <end position="230"/>
    </location>
</feature>
<protein>
    <recommendedName>
        <fullName evidence="14">Ion transport domain-containing protein</fullName>
    </recommendedName>
</protein>
<dbReference type="AlphaFoldDB" id="A0AAV8XT52"/>
<keyword evidence="8 13" id="KW-1133">Transmembrane helix</keyword>
<dbReference type="SUPFAM" id="SSF81324">
    <property type="entry name" value="Voltage-gated potassium channels"/>
    <property type="match status" value="1"/>
</dbReference>
<feature type="domain" description="Ion transport" evidence="14">
    <location>
        <begin position="66"/>
        <end position="149"/>
    </location>
</feature>
<dbReference type="GO" id="GO:0005891">
    <property type="term" value="C:voltage-gated calcium channel complex"/>
    <property type="evidence" value="ECO:0007669"/>
    <property type="project" value="TreeGrafter"/>
</dbReference>
<keyword evidence="5 13" id="KW-0812">Transmembrane</keyword>
<evidence type="ECO:0000259" key="14">
    <source>
        <dbReference type="Pfam" id="PF00520"/>
    </source>
</evidence>
<dbReference type="PANTHER" id="PTHR45628">
    <property type="entry name" value="VOLTAGE-DEPENDENT CALCIUM CHANNEL TYPE A SUBUNIT ALPHA-1"/>
    <property type="match status" value="1"/>
</dbReference>
<proteinExistence type="predicted"/>
<evidence type="ECO:0000256" key="9">
    <source>
        <dbReference type="ARBA" id="ARBA00023065"/>
    </source>
</evidence>
<feature type="compositionally biased region" description="Acidic residues" evidence="12">
    <location>
        <begin position="1"/>
        <end position="17"/>
    </location>
</feature>
<feature type="transmembrane region" description="Helical" evidence="13">
    <location>
        <begin position="68"/>
        <end position="87"/>
    </location>
</feature>
<keyword evidence="10 13" id="KW-0472">Membrane</keyword>
<keyword evidence="4" id="KW-0107">Calcium channel</keyword>
<evidence type="ECO:0000256" key="4">
    <source>
        <dbReference type="ARBA" id="ARBA00022673"/>
    </source>
</evidence>
<dbReference type="Pfam" id="PF00520">
    <property type="entry name" value="Ion_trans"/>
    <property type="match status" value="2"/>
</dbReference>
<keyword evidence="11" id="KW-0407">Ion channel</keyword>
<evidence type="ECO:0000256" key="3">
    <source>
        <dbReference type="ARBA" id="ARBA00022568"/>
    </source>
</evidence>